<evidence type="ECO:0008006" key="4">
    <source>
        <dbReference type="Google" id="ProtNLM"/>
    </source>
</evidence>
<dbReference type="Pfam" id="PF13196">
    <property type="entry name" value="DUF4012"/>
    <property type="match status" value="1"/>
</dbReference>
<accession>A0A1F7GHA0</accession>
<proteinExistence type="predicted"/>
<protein>
    <recommendedName>
        <fullName evidence="4">DUF4012 domain-containing protein</fullName>
    </recommendedName>
</protein>
<organism evidence="2 3">
    <name type="scientific">Candidatus Roizmanbacteria bacterium RIFCSPHIGHO2_01_FULL_39_24</name>
    <dbReference type="NCBI Taxonomy" id="1802032"/>
    <lineage>
        <taxon>Bacteria</taxon>
        <taxon>Candidatus Roizmaniibacteriota</taxon>
    </lineage>
</organism>
<dbReference type="Proteomes" id="UP000176850">
    <property type="component" value="Unassembled WGS sequence"/>
</dbReference>
<dbReference type="AlphaFoldDB" id="A0A1F7GHA0"/>
<sequence length="622" mass="70176">MKFRKKLHHAPRKKNRRKSFGTMAVLILFLVFFVILPIRNIYTRSKPLIESARAVKFAVSQNDMDLVKSNMTDLQVKFDSFEKEAKKVYWMRFIPLAGLYVSDFKNGVEAGGHLIVASDKMVETLTPYADLIGFKKGTAGFSEKSADDRIQTAVLTLDKVVGRVDDIAIDVDAARSNISKIDSKRYPGKYGAKIKKYEEQFDSVASLFVDAKPLIKKLPDILGANNERTYLILFQNDKELRPTGGFLTAYALFKVKNGKLTAQRSEDIYNLDATLSRHPKPPAPILAYHKGVYQFNIRDSNLSPDYIESMKEFEKLYALSSQKVNYDGIIAMDTKVLVDMLRVLGDTQAGGITFSAKDDTRCDCPQVIYELLNDIDRPVNYVKNDRKGILGQLLYAIMQKALSSSPSQYWGQLSQDMIKNLEQKHVLIYLKDDNEQKAVEAINFAGRIQEVTGDYLHINDTNFAGAKSNLYVSHDVTSDTKIDSDGSVHRTLTIRYKNPYKHSDCNLERGGLCLNATLRNWLRVYVPMGSTLTSFRGSQTKTLTYDELGKTVFEGFMTVNPLGTATVIVEYDLPFKVLNVRDYKLYIQKQPGTAGHAYTIIVNGANKAIDMPLVEDYTLESK</sequence>
<comment type="caution">
    <text evidence="2">The sequence shown here is derived from an EMBL/GenBank/DDBJ whole genome shotgun (WGS) entry which is preliminary data.</text>
</comment>
<keyword evidence="1" id="KW-0812">Transmembrane</keyword>
<dbReference type="EMBL" id="MFZH01000034">
    <property type="protein sequence ID" value="OGK18221.1"/>
    <property type="molecule type" value="Genomic_DNA"/>
</dbReference>
<evidence type="ECO:0000313" key="2">
    <source>
        <dbReference type="EMBL" id="OGK18221.1"/>
    </source>
</evidence>
<feature type="transmembrane region" description="Helical" evidence="1">
    <location>
        <begin position="20"/>
        <end position="38"/>
    </location>
</feature>
<dbReference type="InterPro" id="IPR025101">
    <property type="entry name" value="DUF4012"/>
</dbReference>
<keyword evidence="1" id="KW-1133">Transmembrane helix</keyword>
<name>A0A1F7GHA0_9BACT</name>
<evidence type="ECO:0000313" key="3">
    <source>
        <dbReference type="Proteomes" id="UP000176850"/>
    </source>
</evidence>
<gene>
    <name evidence="2" type="ORF">A2799_03525</name>
</gene>
<keyword evidence="1" id="KW-0472">Membrane</keyword>
<evidence type="ECO:0000256" key="1">
    <source>
        <dbReference type="SAM" id="Phobius"/>
    </source>
</evidence>
<reference evidence="2 3" key="1">
    <citation type="journal article" date="2016" name="Nat. Commun.">
        <title>Thousands of microbial genomes shed light on interconnected biogeochemical processes in an aquifer system.</title>
        <authorList>
            <person name="Anantharaman K."/>
            <person name="Brown C.T."/>
            <person name="Hug L.A."/>
            <person name="Sharon I."/>
            <person name="Castelle C.J."/>
            <person name="Probst A.J."/>
            <person name="Thomas B.C."/>
            <person name="Singh A."/>
            <person name="Wilkins M.J."/>
            <person name="Karaoz U."/>
            <person name="Brodie E.L."/>
            <person name="Williams K.H."/>
            <person name="Hubbard S.S."/>
            <person name="Banfield J.F."/>
        </authorList>
    </citation>
    <scope>NUCLEOTIDE SEQUENCE [LARGE SCALE GENOMIC DNA]</scope>
</reference>